<evidence type="ECO:0000313" key="2">
    <source>
        <dbReference type="EMBL" id="KAH9323866.1"/>
    </source>
</evidence>
<sequence length="184" mass="21779">GLINWPVYITRHWLQALRISLGQFKVGSHRLRVEDHQLDRSERIYQLCSLQEIETQDHFIFRCPIYYEIIGRFHCLFCEHLSFAAFFKNREQQCLALYLQETFRLRNETLQSPPRQTVTLQITSFFTVLSSMRGTKRHLDTSQDSRSRSVRTHGATSQAIGTRARTQLGVLTQRLRPFRRTHRA</sequence>
<organism evidence="2 3">
    <name type="scientific">Taxus chinensis</name>
    <name type="common">Chinese yew</name>
    <name type="synonym">Taxus wallichiana var. chinensis</name>
    <dbReference type="NCBI Taxonomy" id="29808"/>
    <lineage>
        <taxon>Eukaryota</taxon>
        <taxon>Viridiplantae</taxon>
        <taxon>Streptophyta</taxon>
        <taxon>Embryophyta</taxon>
        <taxon>Tracheophyta</taxon>
        <taxon>Spermatophyta</taxon>
        <taxon>Pinopsida</taxon>
        <taxon>Pinidae</taxon>
        <taxon>Conifers II</taxon>
        <taxon>Cupressales</taxon>
        <taxon>Taxaceae</taxon>
        <taxon>Taxus</taxon>
    </lineage>
</organism>
<gene>
    <name evidence="2" type="ORF">KI387_018505</name>
</gene>
<comment type="caution">
    <text evidence="2">The sequence shown here is derived from an EMBL/GenBank/DDBJ whole genome shotgun (WGS) entry which is preliminary data.</text>
</comment>
<dbReference type="Proteomes" id="UP000824469">
    <property type="component" value="Unassembled WGS sequence"/>
</dbReference>
<proteinExistence type="predicted"/>
<dbReference type="EMBL" id="JAHRHJ020000003">
    <property type="protein sequence ID" value="KAH9323866.1"/>
    <property type="molecule type" value="Genomic_DNA"/>
</dbReference>
<name>A0AA38GIW2_TAXCH</name>
<dbReference type="AlphaFoldDB" id="A0AA38GIW2"/>
<keyword evidence="3" id="KW-1185">Reference proteome</keyword>
<evidence type="ECO:0000256" key="1">
    <source>
        <dbReference type="SAM" id="MobiDB-lite"/>
    </source>
</evidence>
<accession>A0AA38GIW2</accession>
<feature type="region of interest" description="Disordered" evidence="1">
    <location>
        <begin position="136"/>
        <end position="159"/>
    </location>
</feature>
<feature type="non-terminal residue" evidence="2">
    <location>
        <position position="1"/>
    </location>
</feature>
<feature type="non-terminal residue" evidence="2">
    <location>
        <position position="184"/>
    </location>
</feature>
<reference evidence="2 3" key="1">
    <citation type="journal article" date="2021" name="Nat. Plants">
        <title>The Taxus genome provides insights into paclitaxel biosynthesis.</title>
        <authorList>
            <person name="Xiong X."/>
            <person name="Gou J."/>
            <person name="Liao Q."/>
            <person name="Li Y."/>
            <person name="Zhou Q."/>
            <person name="Bi G."/>
            <person name="Li C."/>
            <person name="Du R."/>
            <person name="Wang X."/>
            <person name="Sun T."/>
            <person name="Guo L."/>
            <person name="Liang H."/>
            <person name="Lu P."/>
            <person name="Wu Y."/>
            <person name="Zhang Z."/>
            <person name="Ro D.K."/>
            <person name="Shang Y."/>
            <person name="Huang S."/>
            <person name="Yan J."/>
        </authorList>
    </citation>
    <scope>NUCLEOTIDE SEQUENCE [LARGE SCALE GENOMIC DNA]</scope>
    <source>
        <strain evidence="2">Ta-2019</strain>
    </source>
</reference>
<evidence type="ECO:0000313" key="3">
    <source>
        <dbReference type="Proteomes" id="UP000824469"/>
    </source>
</evidence>
<dbReference type="OMA" id="GAHILQP"/>
<feature type="compositionally biased region" description="Basic and acidic residues" evidence="1">
    <location>
        <begin position="137"/>
        <end position="147"/>
    </location>
</feature>
<protein>
    <submittedName>
        <fullName evidence="2">Uncharacterized protein</fullName>
    </submittedName>
</protein>